<dbReference type="EMBL" id="CP050898">
    <property type="protein sequence ID" value="QIX21293.1"/>
    <property type="molecule type" value="Genomic_DNA"/>
</dbReference>
<sequence>MTIRDVRLTWSKDRGFVTHAPSSKAVARPTIQWFHRSEFAQQLSRQLRDMFERMGGKMPEEMTAKEHNAGVAARRIADRREAKRLGYSSLMPEDGDLEAVEGLARTLSVEHLEAARVLG</sequence>
<protein>
    <submittedName>
        <fullName evidence="1">Uncharacterized protein</fullName>
    </submittedName>
</protein>
<organism evidence="1 2">
    <name type="scientific">Agrobacterium pusense</name>
    <dbReference type="NCBI Taxonomy" id="648995"/>
    <lineage>
        <taxon>Bacteria</taxon>
        <taxon>Pseudomonadati</taxon>
        <taxon>Pseudomonadota</taxon>
        <taxon>Alphaproteobacteria</taxon>
        <taxon>Hyphomicrobiales</taxon>
        <taxon>Rhizobiaceae</taxon>
        <taxon>Rhizobium/Agrobacterium group</taxon>
        <taxon>Agrobacterium</taxon>
    </lineage>
</organism>
<gene>
    <name evidence="1" type="ORF">FOB41_09170</name>
</gene>
<evidence type="ECO:0000313" key="1">
    <source>
        <dbReference type="EMBL" id="QIX21293.1"/>
    </source>
</evidence>
<dbReference type="Proteomes" id="UP000500870">
    <property type="component" value="Chromosome 1"/>
</dbReference>
<dbReference type="RefSeq" id="WP_177319158.1">
    <property type="nucleotide sequence ID" value="NZ_CP050898.1"/>
</dbReference>
<dbReference type="AlphaFoldDB" id="A0A6H0ZM79"/>
<accession>A0A6H0ZM79</accession>
<proteinExistence type="predicted"/>
<reference evidence="1 2" key="1">
    <citation type="submission" date="2020-04" db="EMBL/GenBank/DDBJ databases">
        <title>FDA dAtabase for Regulatory Grade micrObial Sequences (FDA-ARGOS): Supporting development and validation of Infectious Disease Dx tests.</title>
        <authorList>
            <person name="Sciortino C."/>
            <person name="Tallon L."/>
            <person name="Sadzewicz L."/>
            <person name="Vavikolanu K."/>
            <person name="Mehta A."/>
            <person name="Aluvathingal J."/>
            <person name="Nadendla S."/>
            <person name="Nandy P."/>
            <person name="Geyer C."/>
            <person name="Yan Y."/>
            <person name="Sichtig H."/>
        </authorList>
    </citation>
    <scope>NUCLEOTIDE SEQUENCE [LARGE SCALE GENOMIC DNA]</scope>
    <source>
        <strain evidence="1 2">FDAARGOS_633</strain>
    </source>
</reference>
<name>A0A6H0ZM79_9HYPH</name>
<evidence type="ECO:0000313" key="2">
    <source>
        <dbReference type="Proteomes" id="UP000500870"/>
    </source>
</evidence>